<organism evidence="1 2">
    <name type="scientific">Candidatus Magnetominusculus xianensis</name>
    <dbReference type="NCBI Taxonomy" id="1748249"/>
    <lineage>
        <taxon>Bacteria</taxon>
        <taxon>Pseudomonadati</taxon>
        <taxon>Nitrospirota</taxon>
        <taxon>Nitrospiria</taxon>
        <taxon>Nitrospirales</taxon>
        <taxon>Nitrospiraceae</taxon>
        <taxon>Candidatus Magnetominusculus</taxon>
    </lineage>
</organism>
<proteinExistence type="predicted"/>
<comment type="caution">
    <text evidence="1">The sequence shown here is derived from an EMBL/GenBank/DDBJ whole genome shotgun (WGS) entry which is preliminary data.</text>
</comment>
<dbReference type="EMBL" id="LNQR01000038">
    <property type="protein sequence ID" value="KWT89593.1"/>
    <property type="molecule type" value="Genomic_DNA"/>
</dbReference>
<reference evidence="1 2" key="1">
    <citation type="submission" date="2015-11" db="EMBL/GenBank/DDBJ databases">
        <authorList>
            <person name="Lin W."/>
        </authorList>
    </citation>
    <scope>NUCLEOTIDE SEQUENCE [LARGE SCALE GENOMIC DNA]</scope>
    <source>
        <strain evidence="1 2">HCH-1</strain>
    </source>
</reference>
<protein>
    <submittedName>
        <fullName evidence="1">Uncharacterized protein</fullName>
    </submittedName>
</protein>
<dbReference type="RefSeq" id="WP_085051865.1">
    <property type="nucleotide sequence ID" value="NZ_LNQR01000038.1"/>
</dbReference>
<evidence type="ECO:0000313" key="2">
    <source>
        <dbReference type="Proteomes" id="UP000060487"/>
    </source>
</evidence>
<name>A0ABR5SIK6_9BACT</name>
<keyword evidence="2" id="KW-1185">Reference proteome</keyword>
<dbReference type="Proteomes" id="UP000060487">
    <property type="component" value="Unassembled WGS sequence"/>
</dbReference>
<evidence type="ECO:0000313" key="1">
    <source>
        <dbReference type="EMBL" id="KWT89593.1"/>
    </source>
</evidence>
<gene>
    <name evidence="1" type="ORF">ASN18_1223</name>
</gene>
<accession>A0ABR5SIK6</accession>
<sequence length="89" mass="10076">MGGCEDVHVYDDITREKVDFILNKLREGNADIIGDTDGPWDIDTHDSGVKLRGEWDEVKSQMSITVTSKNFLVPCSLIWQKIDHLMGKV</sequence>